<keyword evidence="1" id="KW-0472">Membrane</keyword>
<organism evidence="2 3">
    <name type="scientific">Terrimonas rubra</name>
    <dbReference type="NCBI Taxonomy" id="1035890"/>
    <lineage>
        <taxon>Bacteria</taxon>
        <taxon>Pseudomonadati</taxon>
        <taxon>Bacteroidota</taxon>
        <taxon>Chitinophagia</taxon>
        <taxon>Chitinophagales</taxon>
        <taxon>Chitinophagaceae</taxon>
        <taxon>Terrimonas</taxon>
    </lineage>
</organism>
<name>A0ABW5ZYU4_9BACT</name>
<gene>
    <name evidence="2" type="ORF">ACFS6H_00395</name>
</gene>
<dbReference type="Proteomes" id="UP001597511">
    <property type="component" value="Unassembled WGS sequence"/>
</dbReference>
<evidence type="ECO:0000313" key="2">
    <source>
        <dbReference type="EMBL" id="MFD2918142.1"/>
    </source>
</evidence>
<accession>A0ABW5ZYU4</accession>
<reference evidence="3" key="1">
    <citation type="journal article" date="2019" name="Int. J. Syst. Evol. Microbiol.">
        <title>The Global Catalogue of Microorganisms (GCM) 10K type strain sequencing project: providing services to taxonomists for standard genome sequencing and annotation.</title>
        <authorList>
            <consortium name="The Broad Institute Genomics Platform"/>
            <consortium name="The Broad Institute Genome Sequencing Center for Infectious Disease"/>
            <person name="Wu L."/>
            <person name="Ma J."/>
        </authorList>
    </citation>
    <scope>NUCLEOTIDE SEQUENCE [LARGE SCALE GENOMIC DNA]</scope>
    <source>
        <strain evidence="3">KCTC 23299</strain>
    </source>
</reference>
<feature type="transmembrane region" description="Helical" evidence="1">
    <location>
        <begin position="16"/>
        <end position="35"/>
    </location>
</feature>
<comment type="caution">
    <text evidence="2">The sequence shown here is derived from an EMBL/GenBank/DDBJ whole genome shotgun (WGS) entry which is preliminary data.</text>
</comment>
<protein>
    <submittedName>
        <fullName evidence="2">DUF3098 domain-containing protein</fullName>
    </submittedName>
</protein>
<keyword evidence="1" id="KW-0812">Transmembrane</keyword>
<evidence type="ECO:0000313" key="3">
    <source>
        <dbReference type="Proteomes" id="UP001597511"/>
    </source>
</evidence>
<dbReference type="EMBL" id="JBHUOZ010000001">
    <property type="protein sequence ID" value="MFD2918142.1"/>
    <property type="molecule type" value="Genomic_DNA"/>
</dbReference>
<proteinExistence type="predicted"/>
<keyword evidence="1" id="KW-1133">Transmembrane helix</keyword>
<feature type="transmembrane region" description="Helical" evidence="1">
    <location>
        <begin position="55"/>
        <end position="74"/>
    </location>
</feature>
<sequence>MSEGNAKEAMFTKDNYIWMLIGIVVIAIGMFLMSGGASTDPAVFNKEEVYSKTRITVAPLVILLGLAIEVFAIFKTAKK</sequence>
<dbReference type="InterPro" id="IPR021448">
    <property type="entry name" value="DUF3098"/>
</dbReference>
<keyword evidence="3" id="KW-1185">Reference proteome</keyword>
<dbReference type="Pfam" id="PF11297">
    <property type="entry name" value="DUF3098"/>
    <property type="match status" value="1"/>
</dbReference>
<evidence type="ECO:0000256" key="1">
    <source>
        <dbReference type="SAM" id="Phobius"/>
    </source>
</evidence>
<dbReference type="RefSeq" id="WP_386093732.1">
    <property type="nucleotide sequence ID" value="NZ_JBHUOZ010000001.1"/>
</dbReference>